<keyword evidence="2" id="KW-1185">Reference proteome</keyword>
<dbReference type="OrthoDB" id="5418574at2759"/>
<name>A0A1L9RCA7_ASPWE</name>
<sequence>MASQSYQINKKQHPIYDLNRSLPICMVYAFNKLFITNHYNIMKAISLITDPTLLALWKEAQSNPISESASAAVWSQLYNKHIFTEKDWIVAYEYPSESIERRVDITIRYFTGNGQQITLFAFHEPGALNATPKNIQAAEDQARNACLRCLDKPENHSIERIYAISAFGTRGHAWYYDRGENNLKSLCGSADYIELHSADADELRKAFDIMRAARLLLMRPNLTTSLSTAILAENSSSGDRKLSLVGIFLRPRSHDLPGGSMRQSVRVAMFQKADHDRNN</sequence>
<organism evidence="1 2">
    <name type="scientific">Aspergillus wentii DTO 134E9</name>
    <dbReference type="NCBI Taxonomy" id="1073089"/>
    <lineage>
        <taxon>Eukaryota</taxon>
        <taxon>Fungi</taxon>
        <taxon>Dikarya</taxon>
        <taxon>Ascomycota</taxon>
        <taxon>Pezizomycotina</taxon>
        <taxon>Eurotiomycetes</taxon>
        <taxon>Eurotiomycetidae</taxon>
        <taxon>Eurotiales</taxon>
        <taxon>Aspergillaceae</taxon>
        <taxon>Aspergillus</taxon>
        <taxon>Aspergillus subgen. Cremei</taxon>
    </lineage>
</organism>
<dbReference type="AlphaFoldDB" id="A0A1L9RCA7"/>
<evidence type="ECO:0000313" key="2">
    <source>
        <dbReference type="Proteomes" id="UP000184383"/>
    </source>
</evidence>
<protein>
    <submittedName>
        <fullName evidence="1">Uncharacterized protein</fullName>
    </submittedName>
</protein>
<reference evidence="2" key="1">
    <citation type="journal article" date="2017" name="Genome Biol.">
        <title>Comparative genomics reveals high biological diversity and specific adaptations in the industrially and medically important fungal genus Aspergillus.</title>
        <authorList>
            <person name="de Vries R.P."/>
            <person name="Riley R."/>
            <person name="Wiebenga A."/>
            <person name="Aguilar-Osorio G."/>
            <person name="Amillis S."/>
            <person name="Uchima C.A."/>
            <person name="Anderluh G."/>
            <person name="Asadollahi M."/>
            <person name="Askin M."/>
            <person name="Barry K."/>
            <person name="Battaglia E."/>
            <person name="Bayram O."/>
            <person name="Benocci T."/>
            <person name="Braus-Stromeyer S.A."/>
            <person name="Caldana C."/>
            <person name="Canovas D."/>
            <person name="Cerqueira G.C."/>
            <person name="Chen F."/>
            <person name="Chen W."/>
            <person name="Choi C."/>
            <person name="Clum A."/>
            <person name="Dos Santos R.A."/>
            <person name="Damasio A.R."/>
            <person name="Diallinas G."/>
            <person name="Emri T."/>
            <person name="Fekete E."/>
            <person name="Flipphi M."/>
            <person name="Freyberg S."/>
            <person name="Gallo A."/>
            <person name="Gournas C."/>
            <person name="Habgood R."/>
            <person name="Hainaut M."/>
            <person name="Harispe M.L."/>
            <person name="Henrissat B."/>
            <person name="Hilden K.S."/>
            <person name="Hope R."/>
            <person name="Hossain A."/>
            <person name="Karabika E."/>
            <person name="Karaffa L."/>
            <person name="Karanyi Z."/>
            <person name="Krasevec N."/>
            <person name="Kuo A."/>
            <person name="Kusch H."/>
            <person name="LaButti K."/>
            <person name="Lagendijk E.L."/>
            <person name="Lapidus A."/>
            <person name="Levasseur A."/>
            <person name="Lindquist E."/>
            <person name="Lipzen A."/>
            <person name="Logrieco A.F."/>
            <person name="MacCabe A."/>
            <person name="Maekelae M.R."/>
            <person name="Malavazi I."/>
            <person name="Melin P."/>
            <person name="Meyer V."/>
            <person name="Mielnichuk N."/>
            <person name="Miskei M."/>
            <person name="Molnar A.P."/>
            <person name="Mule G."/>
            <person name="Ngan C.Y."/>
            <person name="Orejas M."/>
            <person name="Orosz E."/>
            <person name="Ouedraogo J.P."/>
            <person name="Overkamp K.M."/>
            <person name="Park H.-S."/>
            <person name="Perrone G."/>
            <person name="Piumi F."/>
            <person name="Punt P.J."/>
            <person name="Ram A.F."/>
            <person name="Ramon A."/>
            <person name="Rauscher S."/>
            <person name="Record E."/>
            <person name="Riano-Pachon D.M."/>
            <person name="Robert V."/>
            <person name="Roehrig J."/>
            <person name="Ruller R."/>
            <person name="Salamov A."/>
            <person name="Salih N.S."/>
            <person name="Samson R.A."/>
            <person name="Sandor E."/>
            <person name="Sanguinetti M."/>
            <person name="Schuetze T."/>
            <person name="Sepcic K."/>
            <person name="Shelest E."/>
            <person name="Sherlock G."/>
            <person name="Sophianopoulou V."/>
            <person name="Squina F.M."/>
            <person name="Sun H."/>
            <person name="Susca A."/>
            <person name="Todd R.B."/>
            <person name="Tsang A."/>
            <person name="Unkles S.E."/>
            <person name="van de Wiele N."/>
            <person name="van Rossen-Uffink D."/>
            <person name="Oliveira J.V."/>
            <person name="Vesth T.C."/>
            <person name="Visser J."/>
            <person name="Yu J.-H."/>
            <person name="Zhou M."/>
            <person name="Andersen M.R."/>
            <person name="Archer D.B."/>
            <person name="Baker S.E."/>
            <person name="Benoit I."/>
            <person name="Brakhage A.A."/>
            <person name="Braus G.H."/>
            <person name="Fischer R."/>
            <person name="Frisvad J.C."/>
            <person name="Goldman G.H."/>
            <person name="Houbraken J."/>
            <person name="Oakley B."/>
            <person name="Pocsi I."/>
            <person name="Scazzocchio C."/>
            <person name="Seiboth B."/>
            <person name="vanKuyk P.A."/>
            <person name="Wortman J."/>
            <person name="Dyer P.S."/>
            <person name="Grigoriev I.V."/>
        </authorList>
    </citation>
    <scope>NUCLEOTIDE SEQUENCE [LARGE SCALE GENOMIC DNA]</scope>
    <source>
        <strain evidence="2">DTO 134E9</strain>
    </source>
</reference>
<dbReference type="Proteomes" id="UP000184383">
    <property type="component" value="Unassembled WGS sequence"/>
</dbReference>
<proteinExistence type="predicted"/>
<dbReference type="VEuPathDB" id="FungiDB:ASPWEDRAFT_31420"/>
<dbReference type="GeneID" id="63749394"/>
<gene>
    <name evidence="1" type="ORF">ASPWEDRAFT_31420</name>
</gene>
<dbReference type="RefSeq" id="XP_040686205.1">
    <property type="nucleotide sequence ID" value="XM_040833546.1"/>
</dbReference>
<evidence type="ECO:0000313" key="1">
    <source>
        <dbReference type="EMBL" id="OJJ32528.1"/>
    </source>
</evidence>
<accession>A0A1L9RCA7</accession>
<dbReference type="EMBL" id="KV878215">
    <property type="protein sequence ID" value="OJJ32528.1"/>
    <property type="molecule type" value="Genomic_DNA"/>
</dbReference>